<name>A0A418SH76_9RHOB</name>
<dbReference type="AlphaFoldDB" id="A0A418SH76"/>
<dbReference type="InterPro" id="IPR038765">
    <property type="entry name" value="Papain-like_cys_pep_sf"/>
</dbReference>
<dbReference type="Pfam" id="PF01841">
    <property type="entry name" value="Transglut_core"/>
    <property type="match status" value="1"/>
</dbReference>
<dbReference type="PANTHER" id="PTHR33490:SF6">
    <property type="entry name" value="SLL1049 PROTEIN"/>
    <property type="match status" value="1"/>
</dbReference>
<protein>
    <recommendedName>
        <fullName evidence="1">Transglutaminase-like domain-containing protein</fullName>
    </recommendedName>
</protein>
<dbReference type="Gene3D" id="3.10.620.30">
    <property type="match status" value="1"/>
</dbReference>
<dbReference type="InterPro" id="IPR013589">
    <property type="entry name" value="Bac_transglu_N"/>
</dbReference>
<proteinExistence type="predicted"/>
<sequence>MRLAITHTTTYSYDRPVDYALLQLRLTPRTAAGQEVLSWQSNVSGATRQVLYDDHFRNVTEMVEMDEGATSVTIQSQGEVEVQNLNGVIGAGTGLAPLWLFKSQTFATTPGAMIRKLAGSVKEACAANQLSGMHALCGAVSEAVAYKSGTTTVTTTAEEAAKAGEGVCQDQAHVMIAAARILGVPARYVSGYLLIDGQMDQGATHGWCEVWLDALGWVGFDVANQVCPDDRYVRVALGRDYGEAAPVHGLRQGDAEEELYVSVQVQQ</sequence>
<dbReference type="Pfam" id="PF08379">
    <property type="entry name" value="Bact_transglu_N"/>
    <property type="match status" value="1"/>
</dbReference>
<keyword evidence="3" id="KW-1185">Reference proteome</keyword>
<dbReference type="Proteomes" id="UP000283786">
    <property type="component" value="Chromosome"/>
</dbReference>
<evidence type="ECO:0000259" key="1">
    <source>
        <dbReference type="SMART" id="SM00460"/>
    </source>
</evidence>
<dbReference type="InterPro" id="IPR002931">
    <property type="entry name" value="Transglutaminase-like"/>
</dbReference>
<reference evidence="2 3" key="1">
    <citation type="submission" date="2020-08" db="EMBL/GenBank/DDBJ databases">
        <title>Genome sequence of Rhodobacteraceae bacterium Lw-13e.</title>
        <authorList>
            <person name="Poehlein A."/>
            <person name="Wolter L."/>
            <person name="Daniel R."/>
            <person name="Brinkhoff T."/>
        </authorList>
    </citation>
    <scope>NUCLEOTIDE SEQUENCE [LARGE SCALE GENOMIC DNA]</scope>
    <source>
        <strain evidence="2 3">Lw-13e</strain>
    </source>
</reference>
<dbReference type="OrthoDB" id="9804023at2"/>
<gene>
    <name evidence="2" type="ORF">PSAL_016400</name>
</gene>
<accession>A0A418SH76</accession>
<feature type="domain" description="Transglutaminase-like" evidence="1">
    <location>
        <begin position="160"/>
        <end position="224"/>
    </location>
</feature>
<dbReference type="PANTHER" id="PTHR33490">
    <property type="entry name" value="BLR5614 PROTEIN-RELATED"/>
    <property type="match status" value="1"/>
</dbReference>
<dbReference type="KEGG" id="palw:PSAL_016400"/>
<evidence type="ECO:0000313" key="3">
    <source>
        <dbReference type="Proteomes" id="UP000283786"/>
    </source>
</evidence>
<dbReference type="RefSeq" id="WP_119838938.1">
    <property type="nucleotide sequence ID" value="NZ_CP060436.1"/>
</dbReference>
<dbReference type="SMART" id="SM00460">
    <property type="entry name" value="TGc"/>
    <property type="match status" value="1"/>
</dbReference>
<dbReference type="EMBL" id="CP060436">
    <property type="protein sequence ID" value="QPM90402.1"/>
    <property type="molecule type" value="Genomic_DNA"/>
</dbReference>
<dbReference type="SUPFAM" id="SSF54001">
    <property type="entry name" value="Cysteine proteinases"/>
    <property type="match status" value="1"/>
</dbReference>
<evidence type="ECO:0000313" key="2">
    <source>
        <dbReference type="EMBL" id="QPM90402.1"/>
    </source>
</evidence>
<organism evidence="2 3">
    <name type="scientific">Pseudooceanicola algae</name>
    <dbReference type="NCBI Taxonomy" id="1537215"/>
    <lineage>
        <taxon>Bacteria</taxon>
        <taxon>Pseudomonadati</taxon>
        <taxon>Pseudomonadota</taxon>
        <taxon>Alphaproteobacteria</taxon>
        <taxon>Rhodobacterales</taxon>
        <taxon>Paracoccaceae</taxon>
        <taxon>Pseudooceanicola</taxon>
    </lineage>
</organism>